<dbReference type="EMBL" id="LACI01000737">
    <property type="protein sequence ID" value="KJU86099.1"/>
    <property type="molecule type" value="Genomic_DNA"/>
</dbReference>
<accession>A0A0F3GVU4</accession>
<dbReference type="InterPro" id="IPR036411">
    <property type="entry name" value="TorD-like_sf"/>
</dbReference>
<organism evidence="2 3">
    <name type="scientific">Candidatus Magnetobacterium bavaricum</name>
    <dbReference type="NCBI Taxonomy" id="29290"/>
    <lineage>
        <taxon>Bacteria</taxon>
        <taxon>Pseudomonadati</taxon>
        <taxon>Nitrospirota</taxon>
        <taxon>Thermodesulfovibrionia</taxon>
        <taxon>Thermodesulfovibrionales</taxon>
        <taxon>Candidatus Magnetobacteriaceae</taxon>
        <taxon>Candidatus Magnetobacterium</taxon>
    </lineage>
</organism>
<protein>
    <submittedName>
        <fullName evidence="2">Anaerobic dehydrogenase subunit</fullName>
    </submittedName>
</protein>
<dbReference type="Pfam" id="PF02613">
    <property type="entry name" value="Nitrate_red_del"/>
    <property type="match status" value="1"/>
</dbReference>
<proteinExistence type="predicted"/>
<sequence>MDTSEQDIAIARLRSRIYGLLAGGFKGLNEAHYQYLRVQYIPAWHGVVQYLQGGEELLPLLGNMQAALDAGDFDSLYTEYSGLFMPTGRLLANPLEMEYVRETPQHSLSEQTQLADIAGFYRAFGLDVASTTPERVDHIATELEYMYVMALKEATALTDNDTENACIVVDAQRKFITDHLGRWTDKFRDRITASQSSDFYAALGETLALWTSIDKQLLFDTE</sequence>
<keyword evidence="3" id="KW-1185">Reference proteome</keyword>
<reference evidence="2 3" key="1">
    <citation type="submission" date="2015-02" db="EMBL/GenBank/DDBJ databases">
        <title>Single-cell genomics of uncultivated deep-branching MTB reveals a conserved set of magnetosome genes.</title>
        <authorList>
            <person name="Kolinko S."/>
            <person name="Richter M."/>
            <person name="Glockner F.O."/>
            <person name="Brachmann A."/>
            <person name="Schuler D."/>
        </authorList>
    </citation>
    <scope>NUCLEOTIDE SEQUENCE [LARGE SCALE GENOMIC DNA]</scope>
    <source>
        <strain evidence="2">TM-1</strain>
    </source>
</reference>
<evidence type="ECO:0000313" key="2">
    <source>
        <dbReference type="EMBL" id="KJU86099.1"/>
    </source>
</evidence>
<dbReference type="Gene3D" id="1.10.3480.10">
    <property type="entry name" value="TorD-like"/>
    <property type="match status" value="1"/>
</dbReference>
<evidence type="ECO:0000256" key="1">
    <source>
        <dbReference type="ARBA" id="ARBA00023186"/>
    </source>
</evidence>
<dbReference type="InterPro" id="IPR050289">
    <property type="entry name" value="TorD/DmsD_chaperones"/>
</dbReference>
<dbReference type="AlphaFoldDB" id="A0A0F3GVU4"/>
<dbReference type="SUPFAM" id="SSF89155">
    <property type="entry name" value="TorD-like"/>
    <property type="match status" value="1"/>
</dbReference>
<dbReference type="InterPro" id="IPR020945">
    <property type="entry name" value="DMSO/NO3_reduct_chaperone"/>
</dbReference>
<dbReference type="Proteomes" id="UP000033423">
    <property type="component" value="Unassembled WGS sequence"/>
</dbReference>
<evidence type="ECO:0000313" key="3">
    <source>
        <dbReference type="Proteomes" id="UP000033423"/>
    </source>
</evidence>
<gene>
    <name evidence="2" type="ORF">MBAV_001694</name>
</gene>
<dbReference type="PANTHER" id="PTHR34227:SF1">
    <property type="entry name" value="DIMETHYL SULFOXIDE REDUCTASE CHAPERONE-RELATED"/>
    <property type="match status" value="1"/>
</dbReference>
<name>A0A0F3GVU4_9BACT</name>
<comment type="caution">
    <text evidence="2">The sequence shown here is derived from an EMBL/GenBank/DDBJ whole genome shotgun (WGS) entry which is preliminary data.</text>
</comment>
<keyword evidence="1" id="KW-0143">Chaperone</keyword>
<dbReference type="PANTHER" id="PTHR34227">
    <property type="entry name" value="CHAPERONE PROTEIN YCDY"/>
    <property type="match status" value="1"/>
</dbReference>